<organism evidence="1 2">
    <name type="scientific">Armillaria gallica</name>
    <name type="common">Bulbous honey fungus</name>
    <name type="synonym">Armillaria bulbosa</name>
    <dbReference type="NCBI Taxonomy" id="47427"/>
    <lineage>
        <taxon>Eukaryota</taxon>
        <taxon>Fungi</taxon>
        <taxon>Dikarya</taxon>
        <taxon>Basidiomycota</taxon>
        <taxon>Agaricomycotina</taxon>
        <taxon>Agaricomycetes</taxon>
        <taxon>Agaricomycetidae</taxon>
        <taxon>Agaricales</taxon>
        <taxon>Marasmiineae</taxon>
        <taxon>Physalacriaceae</taxon>
        <taxon>Armillaria</taxon>
    </lineage>
</organism>
<protein>
    <submittedName>
        <fullName evidence="1">Uncharacterized protein</fullName>
    </submittedName>
</protein>
<evidence type="ECO:0000313" key="2">
    <source>
        <dbReference type="Proteomes" id="UP000217790"/>
    </source>
</evidence>
<accession>A0A2H3CE40</accession>
<dbReference type="InParanoid" id="A0A2H3CE40"/>
<gene>
    <name evidence="1" type="ORF">ARMGADRAFT_1039401</name>
</gene>
<dbReference type="EMBL" id="KZ293731">
    <property type="protein sequence ID" value="PBK81359.1"/>
    <property type="molecule type" value="Genomic_DNA"/>
</dbReference>
<sequence length="211" mass="23898">MCNRHPLTIRINPPAIPNTTFKEFVINSGHENITVTSFYDIPSFTFSLADYTQLPKFKNITSTTSLEIAAAKQHQVQASESKVKGTIVGTDASINSQLCDKGRQRIRPIRRLEDQIGDLGVNIQHAIQMTMVLDIITLSSPGKLMQDQSFTGLVGRVRGWNDNRVLPERMRFQLQGWCLIYVELPETRFTLADKERKELHGHQTLCESQNS</sequence>
<evidence type="ECO:0000313" key="1">
    <source>
        <dbReference type="EMBL" id="PBK81359.1"/>
    </source>
</evidence>
<dbReference type="Proteomes" id="UP000217790">
    <property type="component" value="Unassembled WGS sequence"/>
</dbReference>
<keyword evidence="2" id="KW-1185">Reference proteome</keyword>
<proteinExistence type="predicted"/>
<dbReference type="AlphaFoldDB" id="A0A2H3CE40"/>
<reference evidence="2" key="1">
    <citation type="journal article" date="2017" name="Nat. Ecol. Evol.">
        <title>Genome expansion and lineage-specific genetic innovations in the forest pathogenic fungi Armillaria.</title>
        <authorList>
            <person name="Sipos G."/>
            <person name="Prasanna A.N."/>
            <person name="Walter M.C."/>
            <person name="O'Connor E."/>
            <person name="Balint B."/>
            <person name="Krizsan K."/>
            <person name="Kiss B."/>
            <person name="Hess J."/>
            <person name="Varga T."/>
            <person name="Slot J."/>
            <person name="Riley R."/>
            <person name="Boka B."/>
            <person name="Rigling D."/>
            <person name="Barry K."/>
            <person name="Lee J."/>
            <person name="Mihaltcheva S."/>
            <person name="LaButti K."/>
            <person name="Lipzen A."/>
            <person name="Waldron R."/>
            <person name="Moloney N.M."/>
            <person name="Sperisen C."/>
            <person name="Kredics L."/>
            <person name="Vagvoelgyi C."/>
            <person name="Patrignani A."/>
            <person name="Fitzpatrick D."/>
            <person name="Nagy I."/>
            <person name="Doyle S."/>
            <person name="Anderson J.B."/>
            <person name="Grigoriev I.V."/>
            <person name="Gueldener U."/>
            <person name="Muensterkoetter M."/>
            <person name="Nagy L.G."/>
        </authorList>
    </citation>
    <scope>NUCLEOTIDE SEQUENCE [LARGE SCALE GENOMIC DNA]</scope>
    <source>
        <strain evidence="2">Ar21-2</strain>
    </source>
</reference>
<name>A0A2H3CE40_ARMGA</name>